<dbReference type="Pfam" id="PF00172">
    <property type="entry name" value="Zn_clus"/>
    <property type="match status" value="1"/>
</dbReference>
<dbReference type="GO" id="GO:0006351">
    <property type="term" value="P:DNA-templated transcription"/>
    <property type="evidence" value="ECO:0007669"/>
    <property type="project" value="InterPro"/>
</dbReference>
<dbReference type="GO" id="GO:0008270">
    <property type="term" value="F:zinc ion binding"/>
    <property type="evidence" value="ECO:0007669"/>
    <property type="project" value="InterPro"/>
</dbReference>
<feature type="region of interest" description="Disordered" evidence="3">
    <location>
        <begin position="100"/>
        <end position="158"/>
    </location>
</feature>
<reference evidence="6 7" key="1">
    <citation type="journal article" date="2019" name="Genome Biol. Evol.">
        <title>Genomic Plasticity Mediated by Transposable Elements in the Plant Pathogenic Fungus Colletotrichum higginsianum.</title>
        <authorList>
            <person name="Tsushima A."/>
            <person name="Gan P."/>
            <person name="Kumakura N."/>
            <person name="Narusaka M."/>
            <person name="Takano Y."/>
            <person name="Narusaka Y."/>
            <person name="Shirasu K."/>
        </authorList>
    </citation>
    <scope>NUCLEOTIDE SEQUENCE [LARGE SCALE GENOMIC DNA]</scope>
    <source>
        <strain evidence="6 7">MAFF305635-RFP</strain>
    </source>
</reference>
<dbReference type="CDD" id="cd00067">
    <property type="entry name" value="GAL4"/>
    <property type="match status" value="1"/>
</dbReference>
<dbReference type="EMBL" id="MWPZ01000004">
    <property type="protein sequence ID" value="TID00039.1"/>
    <property type="molecule type" value="Genomic_DNA"/>
</dbReference>
<feature type="compositionally biased region" description="Polar residues" evidence="3">
    <location>
        <begin position="76"/>
        <end position="85"/>
    </location>
</feature>
<evidence type="ECO:0000313" key="6">
    <source>
        <dbReference type="EMBL" id="TID00039.1"/>
    </source>
</evidence>
<feature type="compositionally biased region" description="Basic residues" evidence="3">
    <location>
        <begin position="60"/>
        <end position="69"/>
    </location>
</feature>
<keyword evidence="4" id="KW-1133">Transmembrane helix</keyword>
<feature type="region of interest" description="Disordered" evidence="3">
    <location>
        <begin position="60"/>
        <end position="85"/>
    </location>
</feature>
<accession>A0A4T0W422</accession>
<dbReference type="InterPro" id="IPR036864">
    <property type="entry name" value="Zn2-C6_fun-type_DNA-bd_sf"/>
</dbReference>
<dbReference type="InterPro" id="IPR050987">
    <property type="entry name" value="AtrR-like"/>
</dbReference>
<dbReference type="PANTHER" id="PTHR46910:SF25">
    <property type="entry name" value="ABC-TRANSPORTER-REGULATING TRANSCRIPTION FACTOR"/>
    <property type="match status" value="1"/>
</dbReference>
<dbReference type="SUPFAM" id="SSF57701">
    <property type="entry name" value="Zn2/Cys6 DNA-binding domain"/>
    <property type="match status" value="1"/>
</dbReference>
<evidence type="ECO:0000256" key="2">
    <source>
        <dbReference type="ARBA" id="ARBA00023242"/>
    </source>
</evidence>
<name>A0A4T0W422_9PEZI</name>
<dbReference type="AlphaFoldDB" id="A0A4T0W422"/>
<feature type="compositionally biased region" description="Polar residues" evidence="3">
    <location>
        <begin position="139"/>
        <end position="149"/>
    </location>
</feature>
<dbReference type="InterPro" id="IPR001138">
    <property type="entry name" value="Zn2Cys6_DnaBD"/>
</dbReference>
<dbReference type="Proteomes" id="UP000305883">
    <property type="component" value="Unassembled WGS sequence"/>
</dbReference>
<keyword evidence="2" id="KW-0539">Nucleus</keyword>
<evidence type="ECO:0000256" key="1">
    <source>
        <dbReference type="ARBA" id="ARBA00022723"/>
    </source>
</evidence>
<dbReference type="PROSITE" id="PS50048">
    <property type="entry name" value="ZN2_CY6_FUNGAL_2"/>
    <property type="match status" value="1"/>
</dbReference>
<evidence type="ECO:0000256" key="4">
    <source>
        <dbReference type="SAM" id="Phobius"/>
    </source>
</evidence>
<keyword evidence="4" id="KW-0472">Membrane</keyword>
<dbReference type="CDD" id="cd12148">
    <property type="entry name" value="fungal_TF_MHR"/>
    <property type="match status" value="1"/>
</dbReference>
<dbReference type="SMART" id="SM00066">
    <property type="entry name" value="GAL4"/>
    <property type="match status" value="1"/>
</dbReference>
<feature type="compositionally biased region" description="Polar residues" evidence="3">
    <location>
        <begin position="115"/>
        <end position="130"/>
    </location>
</feature>
<dbReference type="OrthoDB" id="3266505at2759"/>
<dbReference type="GO" id="GO:0000981">
    <property type="term" value="F:DNA-binding transcription factor activity, RNA polymerase II-specific"/>
    <property type="evidence" value="ECO:0007669"/>
    <property type="project" value="InterPro"/>
</dbReference>
<comment type="caution">
    <text evidence="6">The sequence shown here is derived from an EMBL/GenBank/DDBJ whole genome shotgun (WGS) entry which is preliminary data.</text>
</comment>
<dbReference type="Pfam" id="PF04082">
    <property type="entry name" value="Fungal_trans"/>
    <property type="match status" value="1"/>
</dbReference>
<dbReference type="Gene3D" id="4.10.240.10">
    <property type="entry name" value="Zn(2)-C6 fungal-type DNA-binding domain"/>
    <property type="match status" value="1"/>
</dbReference>
<dbReference type="PANTHER" id="PTHR46910">
    <property type="entry name" value="TRANSCRIPTION FACTOR PDR1"/>
    <property type="match status" value="1"/>
</dbReference>
<evidence type="ECO:0000256" key="3">
    <source>
        <dbReference type="SAM" id="MobiDB-lite"/>
    </source>
</evidence>
<evidence type="ECO:0000313" key="7">
    <source>
        <dbReference type="Proteomes" id="UP000305883"/>
    </source>
</evidence>
<keyword evidence="1" id="KW-0479">Metal-binding</keyword>
<proteinExistence type="predicted"/>
<dbReference type="GO" id="GO:0003677">
    <property type="term" value="F:DNA binding"/>
    <property type="evidence" value="ECO:0007669"/>
    <property type="project" value="InterPro"/>
</dbReference>
<organism evidence="6 7">
    <name type="scientific">Colletotrichum higginsianum</name>
    <dbReference type="NCBI Taxonomy" id="80884"/>
    <lineage>
        <taxon>Eukaryota</taxon>
        <taxon>Fungi</taxon>
        <taxon>Dikarya</taxon>
        <taxon>Ascomycota</taxon>
        <taxon>Pezizomycotina</taxon>
        <taxon>Sordariomycetes</taxon>
        <taxon>Hypocreomycetidae</taxon>
        <taxon>Glomerellales</taxon>
        <taxon>Glomerellaceae</taxon>
        <taxon>Colletotrichum</taxon>
        <taxon>Colletotrichum destructivum species complex</taxon>
    </lineage>
</organism>
<feature type="transmembrane region" description="Helical" evidence="4">
    <location>
        <begin position="551"/>
        <end position="572"/>
    </location>
</feature>
<feature type="domain" description="Zn(2)-C6 fungal-type" evidence="5">
    <location>
        <begin position="26"/>
        <end position="56"/>
    </location>
</feature>
<protein>
    <submittedName>
        <fullName evidence="6">Putative transcriptional regulatory protein</fullName>
    </submittedName>
</protein>
<evidence type="ECO:0000259" key="5">
    <source>
        <dbReference type="PROSITE" id="PS50048"/>
    </source>
</evidence>
<dbReference type="InterPro" id="IPR007219">
    <property type="entry name" value="XnlR_reg_dom"/>
</dbReference>
<gene>
    <name evidence="6" type="ORF">CH35J_005361</name>
</gene>
<sequence length="711" mass="78864">MVGVAESVVSKDGNGEESQKKRIYNACQNCQARKRRCDGCEPVCGLCTRLNVPCVYTQRRKRGPGRKNKAAADPESTLQRSESPLQQQMRQLNVIDNHTGNHVKVDDGQVRRPHSQGQSEAQSSTSNAQSLALLENPAPESQSHPTDQPDSGHGERIPPFDALLAAKNAFPRAAFFAGLRMVRDQIETDMSPTPFKRQAFVRFPPKEYIFDLGQTVVEDTQLFCPTVTRGQFSRLLDAQYAAGPANSDDHPARFAIINALFGAAVRWRTANDSFDEMSAISWGFYKNAYAVFPELIVGGGDVSACEALLAMATFLLGTADTRTTTQLASAAARTLQILGLHVRETYANLDAAESERRRRVYWASYILNTDVMVKHGGLPSPHDLGDMIEFPTESFAVGDDPAARPLDFFPSMARLSVIQMRIHRQFSPHNLQLRSGGDHHVVVMTCDGELDEWRSSLPEDLQPDYTALLATRELETPVALLHLVYFNALIKAHIGLAQVKNASRLHPLSPFYTSWLSSESLPTIEQSYAKCVSAARATIDLFRVMSPQPYVHLWAIICYPVMATLILLWASLEEPMGPHAQLNVRMMGQFVQFLAGVKEEGLDVQNVLDGCSKLYKVAKYAVYTQRTIRLLRPLDEDPDVRDQLEALRLKLSDVTDWMHLAQGLLGNMPTLVAQARGVLADVLGMEQQDGEYGMFAPNVLKPQGFNVSFSS</sequence>
<keyword evidence="4" id="KW-0812">Transmembrane</keyword>